<gene>
    <name evidence="3" type="ORF">D3W54_14200</name>
</gene>
<dbReference type="SUPFAM" id="SSF52833">
    <property type="entry name" value="Thioredoxin-like"/>
    <property type="match status" value="1"/>
</dbReference>
<reference evidence="3 4" key="1">
    <citation type="submission" date="2018-09" db="EMBL/GenBank/DDBJ databases">
        <title>Genome sequence and characterization of the bcs clusters for the production of nanocellulose from the low pH resistant strain Komagataeibacter medellinensis ID13488.</title>
        <authorList>
            <person name="Hernandez-Arriaga A.M."/>
            <person name="Del Cerro C."/>
            <person name="Urbina L."/>
            <person name="Eceiza A."/>
            <person name="Retegi A."/>
            <person name="Prieto M.A."/>
        </authorList>
    </citation>
    <scope>NUCLEOTIDE SEQUENCE [LARGE SCALE GENOMIC DNA]</scope>
    <source>
        <strain evidence="3 4">ID13488</strain>
    </source>
</reference>
<dbReference type="CDD" id="cd02947">
    <property type="entry name" value="TRX_family"/>
    <property type="match status" value="1"/>
</dbReference>
<keyword evidence="4" id="KW-1185">Reference proteome</keyword>
<dbReference type="Proteomes" id="UP000427842">
    <property type="component" value="Unassembled WGS sequence"/>
</dbReference>
<proteinExistence type="predicted"/>
<protein>
    <submittedName>
        <fullName evidence="3">Thioredoxin</fullName>
    </submittedName>
</protein>
<evidence type="ECO:0000313" key="4">
    <source>
        <dbReference type="Proteomes" id="UP000427842"/>
    </source>
</evidence>
<dbReference type="InterPro" id="IPR013766">
    <property type="entry name" value="Thioredoxin_domain"/>
</dbReference>
<name>A0ABQ6VQY9_9PROT</name>
<comment type="caution">
    <text evidence="3">The sequence shown here is derived from an EMBL/GenBank/DDBJ whole genome shotgun (WGS) entry which is preliminary data.</text>
</comment>
<keyword evidence="1" id="KW-0732">Signal</keyword>
<organism evidence="3 4">
    <name type="scientific">Komagataeibacter medellinensis</name>
    <dbReference type="NCBI Taxonomy" id="1177712"/>
    <lineage>
        <taxon>Bacteria</taxon>
        <taxon>Pseudomonadati</taxon>
        <taxon>Pseudomonadota</taxon>
        <taxon>Alphaproteobacteria</taxon>
        <taxon>Acetobacterales</taxon>
        <taxon>Acetobacteraceae</taxon>
        <taxon>Komagataeibacter</taxon>
    </lineage>
</organism>
<dbReference type="EMBL" id="QYAZ01000002">
    <property type="protein sequence ID" value="KAB8122358.1"/>
    <property type="molecule type" value="Genomic_DNA"/>
</dbReference>
<sequence length="183" mass="19175">MPMTYSSLFHKTVLAAAACALMAPAAYAAQPAPAFGPGPIVPVSHPYGPAQDAQQSIDAAFQQARQTGRKVLLDFGANWCPDCRILAGVLAQPAIAAWVSQTFIVVTINVDRAAGPTVEGERFNTNADLAQHYGVTISAIPALLVLTPDGQLVNRDGAIALGNARTLSGQAMVDLLNEWAQHS</sequence>
<dbReference type="InterPro" id="IPR036249">
    <property type="entry name" value="Thioredoxin-like_sf"/>
</dbReference>
<feature type="chain" id="PRO_5046850948" evidence="1">
    <location>
        <begin position="29"/>
        <end position="183"/>
    </location>
</feature>
<evidence type="ECO:0000259" key="2">
    <source>
        <dbReference type="PROSITE" id="PS51352"/>
    </source>
</evidence>
<dbReference type="Pfam" id="PF13899">
    <property type="entry name" value="Thioredoxin_7"/>
    <property type="match status" value="1"/>
</dbReference>
<dbReference type="Gene3D" id="3.40.30.10">
    <property type="entry name" value="Glutaredoxin"/>
    <property type="match status" value="1"/>
</dbReference>
<accession>A0ABQ6VQY9</accession>
<feature type="signal peptide" evidence="1">
    <location>
        <begin position="1"/>
        <end position="28"/>
    </location>
</feature>
<feature type="domain" description="Thioredoxin" evidence="2">
    <location>
        <begin position="26"/>
        <end position="178"/>
    </location>
</feature>
<evidence type="ECO:0000256" key="1">
    <source>
        <dbReference type="SAM" id="SignalP"/>
    </source>
</evidence>
<dbReference type="PROSITE" id="PS51352">
    <property type="entry name" value="THIOREDOXIN_2"/>
    <property type="match status" value="1"/>
</dbReference>
<evidence type="ECO:0000313" key="3">
    <source>
        <dbReference type="EMBL" id="KAB8122358.1"/>
    </source>
</evidence>